<dbReference type="GO" id="GO:0005886">
    <property type="term" value="C:plasma membrane"/>
    <property type="evidence" value="ECO:0007669"/>
    <property type="project" value="UniProtKB-SubCell"/>
</dbReference>
<evidence type="ECO:0000256" key="4">
    <source>
        <dbReference type="ARBA" id="ARBA00022989"/>
    </source>
</evidence>
<reference evidence="10" key="2">
    <citation type="journal article" date="2021" name="PeerJ">
        <title>Extensive microbial diversity within the chicken gut microbiome revealed by metagenomics and culture.</title>
        <authorList>
            <person name="Gilroy R."/>
            <person name="Ravi A."/>
            <person name="Getino M."/>
            <person name="Pursley I."/>
            <person name="Horton D.L."/>
            <person name="Alikhan N.F."/>
            <person name="Baker D."/>
            <person name="Gharbi K."/>
            <person name="Hall N."/>
            <person name="Watson M."/>
            <person name="Adriaenssens E.M."/>
            <person name="Foster-Nyarko E."/>
            <person name="Jarju S."/>
            <person name="Secka A."/>
            <person name="Antonio M."/>
            <person name="Oren A."/>
            <person name="Chaudhuri R.R."/>
            <person name="La Ragione R."/>
            <person name="Hildebrand F."/>
            <person name="Pallen M.J."/>
        </authorList>
    </citation>
    <scope>NUCLEOTIDE SEQUENCE</scope>
    <source>
        <strain evidence="10">B1-16210</strain>
    </source>
</reference>
<dbReference type="PANTHER" id="PTHR30572:SF4">
    <property type="entry name" value="ABC TRANSPORTER PERMEASE YTRF"/>
    <property type="match status" value="1"/>
</dbReference>
<evidence type="ECO:0000259" key="9">
    <source>
        <dbReference type="Pfam" id="PF12704"/>
    </source>
</evidence>
<evidence type="ECO:0000256" key="1">
    <source>
        <dbReference type="ARBA" id="ARBA00004651"/>
    </source>
</evidence>
<keyword evidence="2" id="KW-1003">Cell membrane</keyword>
<keyword evidence="5 7" id="KW-0472">Membrane</keyword>
<name>A0A940DC73_9PROT</name>
<dbReference type="Pfam" id="PF02687">
    <property type="entry name" value="FtsX"/>
    <property type="match status" value="1"/>
</dbReference>
<accession>A0A940DC73</accession>
<evidence type="ECO:0000313" key="10">
    <source>
        <dbReference type="EMBL" id="MBO8406857.1"/>
    </source>
</evidence>
<evidence type="ECO:0000256" key="5">
    <source>
        <dbReference type="ARBA" id="ARBA00023136"/>
    </source>
</evidence>
<feature type="domain" description="ABC3 transporter permease C-terminal" evidence="8">
    <location>
        <begin position="284"/>
        <end position="398"/>
    </location>
</feature>
<dbReference type="Proteomes" id="UP000721442">
    <property type="component" value="Unassembled WGS sequence"/>
</dbReference>
<gene>
    <name evidence="10" type="ORF">IAC77_00125</name>
</gene>
<dbReference type="GO" id="GO:0022857">
    <property type="term" value="F:transmembrane transporter activity"/>
    <property type="evidence" value="ECO:0007669"/>
    <property type="project" value="TreeGrafter"/>
</dbReference>
<dbReference type="InterPro" id="IPR003838">
    <property type="entry name" value="ABC3_permease_C"/>
</dbReference>
<keyword evidence="3 7" id="KW-0812">Transmembrane</keyword>
<evidence type="ECO:0000256" key="6">
    <source>
        <dbReference type="ARBA" id="ARBA00038076"/>
    </source>
</evidence>
<evidence type="ECO:0000259" key="8">
    <source>
        <dbReference type="Pfam" id="PF02687"/>
    </source>
</evidence>
<dbReference type="InterPro" id="IPR025857">
    <property type="entry name" value="MacB_PCD"/>
</dbReference>
<feature type="transmembrane region" description="Helical" evidence="7">
    <location>
        <begin position="367"/>
        <end position="388"/>
    </location>
</feature>
<dbReference type="EMBL" id="JADINE010000002">
    <property type="protein sequence ID" value="MBO8406857.1"/>
    <property type="molecule type" value="Genomic_DNA"/>
</dbReference>
<evidence type="ECO:0000256" key="7">
    <source>
        <dbReference type="SAM" id="Phobius"/>
    </source>
</evidence>
<feature type="transmembrane region" description="Helical" evidence="7">
    <location>
        <begin position="325"/>
        <end position="347"/>
    </location>
</feature>
<proteinExistence type="inferred from homology"/>
<reference evidence="10" key="1">
    <citation type="submission" date="2020-10" db="EMBL/GenBank/DDBJ databases">
        <authorList>
            <person name="Gilroy R."/>
        </authorList>
    </citation>
    <scope>NUCLEOTIDE SEQUENCE</scope>
    <source>
        <strain evidence="10">B1-16210</strain>
    </source>
</reference>
<sequence>MTFNDIFKESWLSISGNKVRSFLTVLGIIIGVMAVVIMVAVGQTVSKQISDQFSSLGTGTITIRAGAAQSAGVRTGNRQTLTMDDAEFIGQLPDVAAFSPVQNASAQVIYGNQNWATSMVGVYPGYEQVQNLEMKYGTFFNQSAVRNASTYAIIGPQTAEELNMPENPVGEIIRVQNMPFTIIGVTKERGDSGMMSQDDMVIIPITTLKKRLQGSRFPNSVSMFSIKLKDGADNALVIEQITALLRDRHKLADDEADDFQIMDMKQVMEAMDTVTGYMTMLLVAIAAVSLLVGSIGIMNMMLVSVAERTREIGIRKAIGARERHIIIQFLSEAILISFMGSMIGLVFGVGLSQGIGRFVMGYDVPFSIWPVVVSVTVAIVVGLASGVMPAMKAAKLNPIDSLRYE</sequence>
<comment type="subcellular location">
    <subcellularLocation>
        <location evidence="1">Cell membrane</location>
        <topology evidence="1">Multi-pass membrane protein</topology>
    </subcellularLocation>
</comment>
<dbReference type="PANTHER" id="PTHR30572">
    <property type="entry name" value="MEMBRANE COMPONENT OF TRANSPORTER-RELATED"/>
    <property type="match status" value="1"/>
</dbReference>
<feature type="domain" description="MacB-like periplasmic core" evidence="9">
    <location>
        <begin position="21"/>
        <end position="244"/>
    </location>
</feature>
<evidence type="ECO:0000313" key="11">
    <source>
        <dbReference type="Proteomes" id="UP000721442"/>
    </source>
</evidence>
<dbReference type="AlphaFoldDB" id="A0A940DC73"/>
<dbReference type="Pfam" id="PF12704">
    <property type="entry name" value="MacB_PCD"/>
    <property type="match status" value="1"/>
</dbReference>
<protein>
    <submittedName>
        <fullName evidence="10">ABC transporter permease</fullName>
    </submittedName>
</protein>
<evidence type="ECO:0000256" key="2">
    <source>
        <dbReference type="ARBA" id="ARBA00022475"/>
    </source>
</evidence>
<feature type="transmembrane region" description="Helical" evidence="7">
    <location>
        <begin position="277"/>
        <end position="304"/>
    </location>
</feature>
<comment type="caution">
    <text evidence="10">The sequence shown here is derived from an EMBL/GenBank/DDBJ whole genome shotgun (WGS) entry which is preliminary data.</text>
</comment>
<dbReference type="InterPro" id="IPR050250">
    <property type="entry name" value="Macrolide_Exporter_MacB"/>
</dbReference>
<keyword evidence="4 7" id="KW-1133">Transmembrane helix</keyword>
<feature type="transmembrane region" description="Helical" evidence="7">
    <location>
        <begin position="21"/>
        <end position="42"/>
    </location>
</feature>
<evidence type="ECO:0000256" key="3">
    <source>
        <dbReference type="ARBA" id="ARBA00022692"/>
    </source>
</evidence>
<organism evidence="10 11">
    <name type="scientific">Candidatus Enterousia excrementavium</name>
    <dbReference type="NCBI Taxonomy" id="2840789"/>
    <lineage>
        <taxon>Bacteria</taxon>
        <taxon>Pseudomonadati</taxon>
        <taxon>Pseudomonadota</taxon>
        <taxon>Alphaproteobacteria</taxon>
        <taxon>Candidatus Enterousia</taxon>
    </lineage>
</organism>
<comment type="similarity">
    <text evidence="6">Belongs to the ABC-4 integral membrane protein family.</text>
</comment>